<feature type="coiled-coil region" evidence="1">
    <location>
        <begin position="748"/>
        <end position="882"/>
    </location>
</feature>
<evidence type="ECO:0000313" key="3">
    <source>
        <dbReference type="Proteomes" id="UP000236311"/>
    </source>
</evidence>
<name>A0A2K4ZM55_9FIRM</name>
<proteinExistence type="predicted"/>
<dbReference type="Proteomes" id="UP000236311">
    <property type="component" value="Unassembled WGS sequence"/>
</dbReference>
<evidence type="ECO:0000313" key="2">
    <source>
        <dbReference type="EMBL" id="SOY31506.1"/>
    </source>
</evidence>
<feature type="coiled-coil region" evidence="1">
    <location>
        <begin position="971"/>
        <end position="998"/>
    </location>
</feature>
<dbReference type="OrthoDB" id="9815057at2"/>
<dbReference type="RefSeq" id="WP_103241488.1">
    <property type="nucleotide sequence ID" value="NZ_JANJZD010000026.1"/>
</dbReference>
<feature type="coiled-coil region" evidence="1">
    <location>
        <begin position="1200"/>
        <end position="1227"/>
    </location>
</feature>
<feature type="coiled-coil region" evidence="1">
    <location>
        <begin position="1082"/>
        <end position="1109"/>
    </location>
</feature>
<reference evidence="2 3" key="1">
    <citation type="submission" date="2018-01" db="EMBL/GenBank/DDBJ databases">
        <authorList>
            <person name="Gaut B.S."/>
            <person name="Morton B.R."/>
            <person name="Clegg M.T."/>
            <person name="Duvall M.R."/>
        </authorList>
    </citation>
    <scope>NUCLEOTIDE SEQUENCE [LARGE SCALE GENOMIC DNA]</scope>
    <source>
        <strain evidence="2">GP69</strain>
    </source>
</reference>
<feature type="coiled-coil region" evidence="1">
    <location>
        <begin position="509"/>
        <end position="581"/>
    </location>
</feature>
<dbReference type="EMBL" id="OFSM01000026">
    <property type="protein sequence ID" value="SOY31506.1"/>
    <property type="molecule type" value="Genomic_DNA"/>
</dbReference>
<keyword evidence="3" id="KW-1185">Reference proteome</keyword>
<evidence type="ECO:0000256" key="1">
    <source>
        <dbReference type="SAM" id="Coils"/>
    </source>
</evidence>
<feature type="coiled-coil region" evidence="1">
    <location>
        <begin position="226"/>
        <end position="336"/>
    </location>
</feature>
<gene>
    <name evidence="2" type="ORF">AMURIS_04250</name>
</gene>
<dbReference type="InterPro" id="IPR027417">
    <property type="entry name" value="P-loop_NTPase"/>
</dbReference>
<accession>A0A2K4ZM55</accession>
<dbReference type="Gene3D" id="3.40.50.300">
    <property type="entry name" value="P-loop containing nucleotide triphosphate hydrolases"/>
    <property type="match status" value="1"/>
</dbReference>
<feature type="coiled-coil region" evidence="1">
    <location>
        <begin position="432"/>
        <end position="466"/>
    </location>
</feature>
<dbReference type="SUPFAM" id="SSF52540">
    <property type="entry name" value="P-loop containing nucleoside triphosphate hydrolases"/>
    <property type="match status" value="1"/>
</dbReference>
<sequence>MSKINAVRLINLNYNNNAIRISDETFQFNGESTLLSLRNGGGKSVLVQMITAPFVHRRYQNAKDRPFAGYFTTGKPTFILVEWKLDQSAGYVLTGMMVRRSQEISEERQDELEMINFIAEYRTRCQQDIYHLPVVEKTKKDITLKSFAACRQLFENYKRERSVPFSYYDMSNASQSRQYFSKLAEYQIYYKEWETIIKKVNLKESGLSDLFADCRDEKGLVEKWLLEAVENKLNQDRNRMKEFQDIMEKYTGQYKDNQSKIQRRDIIRAFETQAEEIREDAVRYREMSEELEGQKSRIADFIRRLHELEEQERSNAESISRRMEELEEAIKNLEYGKLSGEFHEIADRERFAQSNLEMLRIEGDDLTRRRDEITGKLHLFACGKQQENVEECAQERDREFQALQLCRERRENLEPERVRLGTVLWQYYTDLCRKQEAEKEECSLSIGEMEQEKVQEQKKLEELRESESCLTETIGALNARLRVFDGEEDRFNRDYGEEWHRNLLGEYEAGALQIRQAEYEKELKACEREKNEAKRGAEAYREQLRSARRFVEDKTAEKNRLESAGKEAENLQLAYEKELADREVILRYFGMDRKEIFDTDKILQTVQRKLQDTDLVRQGMEKEADGLEKEYRKTVRGQVLELSEEFRRMLEEAGIHFVYGMEWLKKNQLSAQQNRELVAGQPFLPYSLILSGQELERLSGFTEKVYTASPVPIIRREELEKGEPREGAVNSFGGLHFYLWFNENLLDEEKLRQMLSEQEIRIRKLQKAIDTKKAEYTEYIGHQEKIRGQRVTREAYEGLKEEIRSLKEKICALEQEILGGREELEAQENELMRKEQQAAQLERQILNQGRRLSDFDRFCRSYEAFREDCRLLEKNRQEKERILNLQKLKKERITGLEQALVTRGNQLTALERQAEVSRGRLAGYRQYSLLAEEDTGAGGTGSEAVEVISKQAAKEAETRYEVITGGISAEQKELEGRAEKAQKRYVRAVEELKSLAEKYLLEESAWKAVPYDKKEETHQEILLEDQEKRINRQNGLVHEEEIRCALLRQEREGKQRQIRERCRKDVPMAREAIQTIRFDEEIRRLEYEQKETEKEEKQTEKKLQGYESNLAALAEYEDFECGQAVEWGFDFSRLIGAELTKQKGLLIRDYNSCMERRREARAELERALNRMIRQERFAEEFYQKPLEAMLQLTAEPERVIRQLETTLASYRSLMEKLQVDISLVEKEKAKIVELTGDYLKEVHDNLNRIDRNSTITVRERTVKMLKIEPPDWAENESIYQLRLEDYLDDITARGIALLEENQNVQEFLGTRITTKGLYDAVVGIGNVQIRLYKIEAQREYPITWADVAKNSGGEGFLSAFVILSALLYYMRRDDSDIFAERNEGKVLLMDNPFAQTNASHLLKPLMDMARKANTQLICLSGLGGESIYNRFDNIYVLTLIAANLRNDMQYLKAEHMRGSEEETVIVSQIEVMEQQEFAF</sequence>
<organism evidence="2 3">
    <name type="scientific">Acetatifactor muris</name>
    <dbReference type="NCBI Taxonomy" id="879566"/>
    <lineage>
        <taxon>Bacteria</taxon>
        <taxon>Bacillati</taxon>
        <taxon>Bacillota</taxon>
        <taxon>Clostridia</taxon>
        <taxon>Lachnospirales</taxon>
        <taxon>Lachnospiraceae</taxon>
        <taxon>Acetatifactor</taxon>
    </lineage>
</organism>
<protein>
    <submittedName>
        <fullName evidence="2">Uncharacterized protein</fullName>
    </submittedName>
</protein>
<keyword evidence="1" id="KW-0175">Coiled coil</keyword>